<dbReference type="Proteomes" id="UP001141552">
    <property type="component" value="Unassembled WGS sequence"/>
</dbReference>
<reference evidence="10" key="1">
    <citation type="submission" date="2022-02" db="EMBL/GenBank/DDBJ databases">
        <authorList>
            <person name="Henning P.M."/>
            <person name="McCubbin A.G."/>
            <person name="Shore J.S."/>
        </authorList>
    </citation>
    <scope>NUCLEOTIDE SEQUENCE</scope>
    <source>
        <strain evidence="10">F60SS</strain>
        <tissue evidence="10">Leaves</tissue>
    </source>
</reference>
<keyword evidence="8" id="KW-0968">Cytoplasmic vesicle</keyword>
<dbReference type="SMART" id="SM00273">
    <property type="entry name" value="ENTH"/>
    <property type="match status" value="1"/>
</dbReference>
<dbReference type="GO" id="GO:0032050">
    <property type="term" value="F:clathrin heavy chain binding"/>
    <property type="evidence" value="ECO:0007669"/>
    <property type="project" value="TreeGrafter"/>
</dbReference>
<dbReference type="InterPro" id="IPR048050">
    <property type="entry name" value="ANTH_N_plant"/>
</dbReference>
<keyword evidence="4" id="KW-0254">Endocytosis</keyword>
<dbReference type="Gene3D" id="1.20.58.150">
    <property type="entry name" value="ANTH domain"/>
    <property type="match status" value="1"/>
</dbReference>
<dbReference type="GO" id="GO:0072583">
    <property type="term" value="P:clathrin-dependent endocytosis"/>
    <property type="evidence" value="ECO:0007669"/>
    <property type="project" value="InterPro"/>
</dbReference>
<dbReference type="GO" id="GO:0005545">
    <property type="term" value="F:1-phosphatidylinositol binding"/>
    <property type="evidence" value="ECO:0007669"/>
    <property type="project" value="InterPro"/>
</dbReference>
<protein>
    <recommendedName>
        <fullName evidence="9">ENTH domain-containing protein</fullName>
    </recommendedName>
</protein>
<dbReference type="OrthoDB" id="44015at2759"/>
<evidence type="ECO:0000313" key="11">
    <source>
        <dbReference type="Proteomes" id="UP001141552"/>
    </source>
</evidence>
<evidence type="ECO:0000256" key="8">
    <source>
        <dbReference type="ARBA" id="ARBA00023329"/>
    </source>
</evidence>
<dbReference type="SUPFAM" id="SSF89009">
    <property type="entry name" value="GAT-like domain"/>
    <property type="match status" value="1"/>
</dbReference>
<dbReference type="GO" id="GO:0005546">
    <property type="term" value="F:phosphatidylinositol-4,5-bisphosphate binding"/>
    <property type="evidence" value="ECO:0007669"/>
    <property type="project" value="TreeGrafter"/>
</dbReference>
<keyword evidence="7" id="KW-0168">Coated pit</keyword>
<name>A0A9Q0JJF6_9ROSI</name>
<dbReference type="GO" id="GO:0000149">
    <property type="term" value="F:SNARE binding"/>
    <property type="evidence" value="ECO:0007669"/>
    <property type="project" value="TreeGrafter"/>
</dbReference>
<sequence>MPSKLRKAIGAVKDQTSISLAKVSSTNASNLEVLILKATRHDAAPIDERYVNEVLSLVSSNKVYAAACAQAIAKRIGKTKNWIVALKSLMLVLRIFQDGDPYFPREILHVMKRGGRVLNLSTFKDDSNSNPWDYTTFVRKFALYLDERLDCFLTGKLQRRFTKRETDKSPHRNRRTNDSISEMKPPMLLDKIAAWQRLLDKAIVATPTGATKNNRLVLIALYAIVQESFDLYRDISDGLAHLLDSFFQLPYQSCVNAFKTCVKASKQYEELCSYYDLCQSIGIGRTSEYPSVQKVSEELIDTLKEFLKDQDSLNHIGQSPPLLLPSVANESFSSADKQESEPAETTSIEYGSQCASLEDLMGSTDTGTSPTNDSIERSFDLFFEERYQIEDGLSVGDSCSSLSLAADKGSLSTMHSGLDLVSLDGWPLEDQKQEAEQGNRTPEVDICSIHSSAVNSAFDLVSLDGWPAEEQKQEAEQGNRTSGLDSCSVLSFPADHETLSAALDNVSLDGWPLQDQKESDETGQQMSTWDLDIGEFDDWEAAFSWHESQAIEALPHEENGFGTNTLNNVVDQDTSAAANGFEAMAVSDNNFYDPTSTPEQQYNPFLQDTVEIPATPATAFDQTTFEVNDAPSVAPTFQAIPASLQNASLAVQVEVNNVPSAAPTFQAIPASPQNASLAVQIEMNDTPSAAPTFQAIPASPQNASLAVKFEDDPFAPFPADGCLPSEPMSQQNVLQQQQLWLQNQERIIAKNVT</sequence>
<dbReference type="PROSITE" id="PS50942">
    <property type="entry name" value="ENTH"/>
    <property type="match status" value="1"/>
</dbReference>
<dbReference type="FunFam" id="1.25.40.90:FF:000019">
    <property type="entry name" value="Clathrin coat assembly protein"/>
    <property type="match status" value="1"/>
</dbReference>
<dbReference type="Pfam" id="PF07651">
    <property type="entry name" value="ANTH"/>
    <property type="match status" value="1"/>
</dbReference>
<dbReference type="InterPro" id="IPR045192">
    <property type="entry name" value="AP180-like"/>
</dbReference>
<comment type="subcellular location">
    <subcellularLocation>
        <location evidence="1">Cytoplasmic vesicle</location>
        <location evidence="1">Clathrin-coated vesicle</location>
    </subcellularLocation>
    <subcellularLocation>
        <location evidence="2">Golgi apparatus</location>
    </subcellularLocation>
    <subcellularLocation>
        <location evidence="3">Membrane</location>
        <location evidence="3">Clathrin-coated pit</location>
    </subcellularLocation>
</comment>
<evidence type="ECO:0000256" key="1">
    <source>
        <dbReference type="ARBA" id="ARBA00004132"/>
    </source>
</evidence>
<accession>A0A9Q0JJF6</accession>
<evidence type="ECO:0000256" key="3">
    <source>
        <dbReference type="ARBA" id="ARBA00004600"/>
    </source>
</evidence>
<dbReference type="PANTHER" id="PTHR22951">
    <property type="entry name" value="CLATHRIN ASSEMBLY PROTEIN"/>
    <property type="match status" value="1"/>
</dbReference>
<dbReference type="PANTHER" id="PTHR22951:SF75">
    <property type="entry name" value="CLATHRIN COAT ASSEMBLY PROTEIN AP180"/>
    <property type="match status" value="1"/>
</dbReference>
<dbReference type="AlphaFoldDB" id="A0A9Q0JJF6"/>
<dbReference type="GO" id="GO:0005905">
    <property type="term" value="C:clathrin-coated pit"/>
    <property type="evidence" value="ECO:0007669"/>
    <property type="project" value="UniProtKB-SubCell"/>
</dbReference>
<evidence type="ECO:0000256" key="2">
    <source>
        <dbReference type="ARBA" id="ARBA00004555"/>
    </source>
</evidence>
<evidence type="ECO:0000256" key="4">
    <source>
        <dbReference type="ARBA" id="ARBA00022583"/>
    </source>
</evidence>
<dbReference type="InterPro" id="IPR011417">
    <property type="entry name" value="ANTH_dom"/>
</dbReference>
<organism evidence="10 11">
    <name type="scientific">Turnera subulata</name>
    <dbReference type="NCBI Taxonomy" id="218843"/>
    <lineage>
        <taxon>Eukaryota</taxon>
        <taxon>Viridiplantae</taxon>
        <taxon>Streptophyta</taxon>
        <taxon>Embryophyta</taxon>
        <taxon>Tracheophyta</taxon>
        <taxon>Spermatophyta</taxon>
        <taxon>Magnoliopsida</taxon>
        <taxon>eudicotyledons</taxon>
        <taxon>Gunneridae</taxon>
        <taxon>Pentapetalae</taxon>
        <taxon>rosids</taxon>
        <taxon>fabids</taxon>
        <taxon>Malpighiales</taxon>
        <taxon>Passifloraceae</taxon>
        <taxon>Turnera</taxon>
    </lineage>
</organism>
<keyword evidence="5" id="KW-0333">Golgi apparatus</keyword>
<dbReference type="GO" id="GO:0006900">
    <property type="term" value="P:vesicle budding from membrane"/>
    <property type="evidence" value="ECO:0007669"/>
    <property type="project" value="TreeGrafter"/>
</dbReference>
<dbReference type="GO" id="GO:0005794">
    <property type="term" value="C:Golgi apparatus"/>
    <property type="evidence" value="ECO:0007669"/>
    <property type="project" value="UniProtKB-SubCell"/>
</dbReference>
<gene>
    <name evidence="10" type="ORF">Tsubulata_013853</name>
</gene>
<dbReference type="InterPro" id="IPR013809">
    <property type="entry name" value="ENTH"/>
</dbReference>
<dbReference type="EMBL" id="JAKUCV010002367">
    <property type="protein sequence ID" value="KAJ4842895.1"/>
    <property type="molecule type" value="Genomic_DNA"/>
</dbReference>
<dbReference type="Gene3D" id="1.25.40.90">
    <property type="match status" value="1"/>
</dbReference>
<dbReference type="InterPro" id="IPR008942">
    <property type="entry name" value="ENTH_VHS"/>
</dbReference>
<evidence type="ECO:0000313" key="10">
    <source>
        <dbReference type="EMBL" id="KAJ4842895.1"/>
    </source>
</evidence>
<dbReference type="CDD" id="cd16987">
    <property type="entry name" value="ANTH_N_AP180_plant"/>
    <property type="match status" value="1"/>
</dbReference>
<keyword evidence="6" id="KW-0472">Membrane</keyword>
<reference evidence="10" key="2">
    <citation type="journal article" date="2023" name="Plants (Basel)">
        <title>Annotation of the Turnera subulata (Passifloraceae) Draft Genome Reveals the S-Locus Evolved after the Divergence of Turneroideae from Passifloroideae in a Stepwise Manner.</title>
        <authorList>
            <person name="Henning P.M."/>
            <person name="Roalson E.H."/>
            <person name="Mir W."/>
            <person name="McCubbin A.G."/>
            <person name="Shore J.S."/>
        </authorList>
    </citation>
    <scope>NUCLEOTIDE SEQUENCE</scope>
    <source>
        <strain evidence="10">F60SS</strain>
    </source>
</reference>
<dbReference type="InterPro" id="IPR014712">
    <property type="entry name" value="ANTH_dom_sf"/>
</dbReference>
<evidence type="ECO:0000256" key="5">
    <source>
        <dbReference type="ARBA" id="ARBA00023034"/>
    </source>
</evidence>
<dbReference type="SUPFAM" id="SSF48464">
    <property type="entry name" value="ENTH/VHS domain"/>
    <property type="match status" value="1"/>
</dbReference>
<comment type="caution">
    <text evidence="10">The sequence shown here is derived from an EMBL/GenBank/DDBJ whole genome shotgun (WGS) entry which is preliminary data.</text>
</comment>
<proteinExistence type="predicted"/>
<dbReference type="GO" id="GO:0048268">
    <property type="term" value="P:clathrin coat assembly"/>
    <property type="evidence" value="ECO:0007669"/>
    <property type="project" value="InterPro"/>
</dbReference>
<dbReference type="FunFam" id="1.20.58.150:FF:000005">
    <property type="entry name" value="putative clathrin assembly protein At2g25430"/>
    <property type="match status" value="1"/>
</dbReference>
<feature type="domain" description="ENTH" evidence="9">
    <location>
        <begin position="23"/>
        <end position="159"/>
    </location>
</feature>
<evidence type="ECO:0000256" key="6">
    <source>
        <dbReference type="ARBA" id="ARBA00023136"/>
    </source>
</evidence>
<evidence type="ECO:0000256" key="7">
    <source>
        <dbReference type="ARBA" id="ARBA00023176"/>
    </source>
</evidence>
<dbReference type="GO" id="GO:0030136">
    <property type="term" value="C:clathrin-coated vesicle"/>
    <property type="evidence" value="ECO:0007669"/>
    <property type="project" value="UniProtKB-SubCell"/>
</dbReference>
<keyword evidence="11" id="KW-1185">Reference proteome</keyword>
<evidence type="ECO:0000259" key="9">
    <source>
        <dbReference type="PROSITE" id="PS50942"/>
    </source>
</evidence>